<evidence type="ECO:0000256" key="8">
    <source>
        <dbReference type="ARBA" id="ARBA00022989"/>
    </source>
</evidence>
<dbReference type="GO" id="GO:0015031">
    <property type="term" value="P:protein transport"/>
    <property type="evidence" value="ECO:0007669"/>
    <property type="project" value="UniProtKB-KW"/>
</dbReference>
<organism evidence="13 14">
    <name type="scientific">Dyella soli</name>
    <dbReference type="NCBI Taxonomy" id="522319"/>
    <lineage>
        <taxon>Bacteria</taxon>
        <taxon>Pseudomonadati</taxon>
        <taxon>Pseudomonadota</taxon>
        <taxon>Gammaproteobacteria</taxon>
        <taxon>Lysobacterales</taxon>
        <taxon>Rhodanobacteraceae</taxon>
        <taxon>Dyella</taxon>
    </lineage>
</organism>
<gene>
    <name evidence="13" type="ORF">EZM97_00670</name>
</gene>
<comment type="caution">
    <text evidence="13">The sequence shown here is derived from an EMBL/GenBank/DDBJ whole genome shotgun (WGS) entry which is preliminary data.</text>
</comment>
<proteinExistence type="inferred from homology"/>
<protein>
    <submittedName>
        <fullName evidence="13">Energy transducer TonB</fullName>
    </submittedName>
</protein>
<evidence type="ECO:0000256" key="5">
    <source>
        <dbReference type="ARBA" id="ARBA00022519"/>
    </source>
</evidence>
<dbReference type="PANTHER" id="PTHR33446:SF2">
    <property type="entry name" value="PROTEIN TONB"/>
    <property type="match status" value="1"/>
</dbReference>
<dbReference type="Proteomes" id="UP000291822">
    <property type="component" value="Unassembled WGS sequence"/>
</dbReference>
<dbReference type="Pfam" id="PF03544">
    <property type="entry name" value="TonB_C"/>
    <property type="match status" value="1"/>
</dbReference>
<keyword evidence="14" id="KW-1185">Reference proteome</keyword>
<evidence type="ECO:0000313" key="13">
    <source>
        <dbReference type="EMBL" id="TCI11919.1"/>
    </source>
</evidence>
<comment type="similarity">
    <text evidence="2">Belongs to the TonB family.</text>
</comment>
<evidence type="ECO:0000256" key="2">
    <source>
        <dbReference type="ARBA" id="ARBA00006555"/>
    </source>
</evidence>
<dbReference type="InterPro" id="IPR006260">
    <property type="entry name" value="TonB/TolA_C"/>
</dbReference>
<keyword evidence="3" id="KW-0813">Transport</keyword>
<evidence type="ECO:0000256" key="6">
    <source>
        <dbReference type="ARBA" id="ARBA00022692"/>
    </source>
</evidence>
<dbReference type="EMBL" id="SJTG01000001">
    <property type="protein sequence ID" value="TCI11919.1"/>
    <property type="molecule type" value="Genomic_DNA"/>
</dbReference>
<dbReference type="RefSeq" id="WP_131151302.1">
    <property type="nucleotide sequence ID" value="NZ_SJTG01000001.1"/>
</dbReference>
<dbReference type="GO" id="GO:0098797">
    <property type="term" value="C:plasma membrane protein complex"/>
    <property type="evidence" value="ECO:0007669"/>
    <property type="project" value="TreeGrafter"/>
</dbReference>
<dbReference type="AlphaFoldDB" id="A0A4R0YX45"/>
<keyword evidence="5" id="KW-0997">Cell inner membrane</keyword>
<feature type="transmembrane region" description="Helical" evidence="11">
    <location>
        <begin position="15"/>
        <end position="36"/>
    </location>
</feature>
<keyword evidence="8 11" id="KW-1133">Transmembrane helix</keyword>
<feature type="compositionally biased region" description="Pro residues" evidence="10">
    <location>
        <begin position="110"/>
        <end position="125"/>
    </location>
</feature>
<evidence type="ECO:0000313" key="14">
    <source>
        <dbReference type="Proteomes" id="UP000291822"/>
    </source>
</evidence>
<evidence type="ECO:0000256" key="4">
    <source>
        <dbReference type="ARBA" id="ARBA00022475"/>
    </source>
</evidence>
<reference evidence="13 14" key="1">
    <citation type="submission" date="2019-02" db="EMBL/GenBank/DDBJ databases">
        <title>Dyella amyloliquefaciens sp. nov., isolated from forest soil.</title>
        <authorList>
            <person name="Gao Z.-H."/>
            <person name="Qiu L.-H."/>
        </authorList>
    </citation>
    <scope>NUCLEOTIDE SEQUENCE [LARGE SCALE GENOMIC DNA]</scope>
    <source>
        <strain evidence="13 14">KACC 12747</strain>
    </source>
</reference>
<evidence type="ECO:0000256" key="7">
    <source>
        <dbReference type="ARBA" id="ARBA00022927"/>
    </source>
</evidence>
<sequence>MSSAGLAVARPHPDAVRIAGLSVAIALNLGVLLITLRPMAPTIMDAVQRTKDLTVVWITPPPKVPDPPPIEAPITPKQVTVVPRIHAAPVTVPPAPTPMLTDEGTAPAGPITPPAPEPTPVAPSGPPEATLAYKASPLTFPPIAIRQRMHGTVVLRVLVDEEGKPIQVEMEQSSGYALLDRSAREQVLAKWRFQPATVEGRTTKAWARVPVSFDLREL</sequence>
<name>A0A4R0YX45_9GAMM</name>
<dbReference type="NCBIfam" id="TIGR01352">
    <property type="entry name" value="tonB_Cterm"/>
    <property type="match status" value="1"/>
</dbReference>
<evidence type="ECO:0000256" key="3">
    <source>
        <dbReference type="ARBA" id="ARBA00022448"/>
    </source>
</evidence>
<keyword evidence="4" id="KW-1003">Cell membrane</keyword>
<accession>A0A4R0YX45</accession>
<evidence type="ECO:0000256" key="11">
    <source>
        <dbReference type="SAM" id="Phobius"/>
    </source>
</evidence>
<evidence type="ECO:0000256" key="10">
    <source>
        <dbReference type="SAM" id="MobiDB-lite"/>
    </source>
</evidence>
<keyword evidence="9 11" id="KW-0472">Membrane</keyword>
<dbReference type="Gene3D" id="3.30.1150.10">
    <property type="match status" value="1"/>
</dbReference>
<dbReference type="SUPFAM" id="SSF74653">
    <property type="entry name" value="TolA/TonB C-terminal domain"/>
    <property type="match status" value="1"/>
</dbReference>
<dbReference type="InterPro" id="IPR037682">
    <property type="entry name" value="TonB_C"/>
</dbReference>
<comment type="subcellular location">
    <subcellularLocation>
        <location evidence="1">Cell inner membrane</location>
        <topology evidence="1">Single-pass membrane protein</topology>
        <orientation evidence="1">Periplasmic side</orientation>
    </subcellularLocation>
</comment>
<feature type="domain" description="TonB C-terminal" evidence="12">
    <location>
        <begin position="125"/>
        <end position="218"/>
    </location>
</feature>
<feature type="region of interest" description="Disordered" evidence="10">
    <location>
        <begin position="92"/>
        <end position="125"/>
    </location>
</feature>
<keyword evidence="6 11" id="KW-0812">Transmembrane</keyword>
<dbReference type="PANTHER" id="PTHR33446">
    <property type="entry name" value="PROTEIN TONB-RELATED"/>
    <property type="match status" value="1"/>
</dbReference>
<evidence type="ECO:0000256" key="9">
    <source>
        <dbReference type="ARBA" id="ARBA00023136"/>
    </source>
</evidence>
<evidence type="ECO:0000256" key="1">
    <source>
        <dbReference type="ARBA" id="ARBA00004383"/>
    </source>
</evidence>
<dbReference type="GO" id="GO:0031992">
    <property type="term" value="F:energy transducer activity"/>
    <property type="evidence" value="ECO:0007669"/>
    <property type="project" value="TreeGrafter"/>
</dbReference>
<dbReference type="PROSITE" id="PS52015">
    <property type="entry name" value="TONB_CTD"/>
    <property type="match status" value="1"/>
</dbReference>
<evidence type="ECO:0000259" key="12">
    <source>
        <dbReference type="PROSITE" id="PS52015"/>
    </source>
</evidence>
<keyword evidence="7" id="KW-0653">Protein transport</keyword>
<dbReference type="GO" id="GO:0055085">
    <property type="term" value="P:transmembrane transport"/>
    <property type="evidence" value="ECO:0007669"/>
    <property type="project" value="InterPro"/>
</dbReference>
<dbReference type="InterPro" id="IPR051045">
    <property type="entry name" value="TonB-dependent_transducer"/>
</dbReference>